<dbReference type="AlphaFoldDB" id="A0A0P7Y5Q8"/>
<reference evidence="3 5" key="2">
    <citation type="submission" date="2016-08" db="EMBL/GenBank/DDBJ databases">
        <authorList>
            <person name="Varghese N."/>
            <person name="Submissions Spin"/>
        </authorList>
    </citation>
    <scope>NUCLEOTIDE SEQUENCE [LARGE SCALE GENOMIC DNA]</scope>
    <source>
        <strain evidence="3 5">HL-109</strain>
    </source>
</reference>
<dbReference type="EMBL" id="LJSX01000001">
    <property type="protein sequence ID" value="KPQ12600.1"/>
    <property type="molecule type" value="Genomic_DNA"/>
</dbReference>
<dbReference type="OrthoDB" id="9807580at2"/>
<gene>
    <name evidence="2" type="primary">crtB</name>
    <name evidence="3" type="ORF">GA0071312_3735</name>
    <name evidence="2" type="ORF">HLUCCO17_00465</name>
</gene>
<dbReference type="PANTHER" id="PTHR31480">
    <property type="entry name" value="BIFUNCTIONAL LYCOPENE CYCLASE/PHYTOENE SYNTHASE"/>
    <property type="match status" value="1"/>
</dbReference>
<reference evidence="2 4" key="1">
    <citation type="submission" date="2015-09" db="EMBL/GenBank/DDBJ databases">
        <title>Identification and resolution of microdiversity through metagenomic sequencing of parallel consortia.</title>
        <authorList>
            <person name="Nelson W.C."/>
            <person name="Romine M.F."/>
            <person name="Lindemann S.R."/>
        </authorList>
    </citation>
    <scope>NUCLEOTIDE SEQUENCE [LARGE SCALE GENOMIC DNA]</scope>
    <source>
        <strain evidence="2">HL-109</strain>
    </source>
</reference>
<dbReference type="PROSITE" id="PS01045">
    <property type="entry name" value="SQUALEN_PHYTOEN_SYN_2"/>
    <property type="match status" value="1"/>
</dbReference>
<evidence type="ECO:0000313" key="5">
    <source>
        <dbReference type="Proteomes" id="UP000182800"/>
    </source>
</evidence>
<dbReference type="InterPro" id="IPR008949">
    <property type="entry name" value="Isoprenoid_synthase_dom_sf"/>
</dbReference>
<dbReference type="Proteomes" id="UP000050497">
    <property type="component" value="Unassembled WGS sequence"/>
</dbReference>
<dbReference type="RefSeq" id="WP_074446505.1">
    <property type="nucleotide sequence ID" value="NZ_FMBM01000003.1"/>
</dbReference>
<dbReference type="SFLD" id="SFLDS00005">
    <property type="entry name" value="Isoprenoid_Synthase_Type_I"/>
    <property type="match status" value="1"/>
</dbReference>
<sequence>MTGAEAEAIMARHARSFAPAARILARADRSRVAQLYALCRFVDDLADEDGSDAAAARLEAISFALRHGDSEAHDADPIVDRARALFAGRPCGLDAFAMLVDGVRGDIGAVRIADYAALDAYTHAVAGTVGIMIADLFDVEKRFHGAAADLGKAMQLTNICRDVAEDARAGRRYLPAALCRWQPEDIADPTPRIRADIRAAVATLLHRAEYLYASGRAGLGALPLRLRLAVAASSAIYRGIGAELRERDHDPLTGRVYVNGPRKLRLACGAVLALARQGAAGTGSARAGDVHA</sequence>
<proteinExistence type="predicted"/>
<keyword evidence="5" id="KW-1185">Reference proteome</keyword>
<dbReference type="SUPFAM" id="SSF48576">
    <property type="entry name" value="Terpenoid synthases"/>
    <property type="match status" value="1"/>
</dbReference>
<dbReference type="GO" id="GO:0004311">
    <property type="term" value="F:geranylgeranyl diphosphate synthase activity"/>
    <property type="evidence" value="ECO:0007669"/>
    <property type="project" value="InterPro"/>
</dbReference>
<dbReference type="Proteomes" id="UP000182800">
    <property type="component" value="Unassembled WGS sequence"/>
</dbReference>
<dbReference type="GO" id="GO:0008299">
    <property type="term" value="P:isoprenoid biosynthetic process"/>
    <property type="evidence" value="ECO:0007669"/>
    <property type="project" value="UniProtKB-ARBA"/>
</dbReference>
<evidence type="ECO:0000313" key="3">
    <source>
        <dbReference type="EMBL" id="SCC82725.1"/>
    </source>
</evidence>
<evidence type="ECO:0000256" key="1">
    <source>
        <dbReference type="ARBA" id="ARBA00022679"/>
    </source>
</evidence>
<dbReference type="InterPro" id="IPR044843">
    <property type="entry name" value="Trans_IPPS_bact-type"/>
</dbReference>
<name>A0A0P7Y5Q8_9HYPH</name>
<protein>
    <submittedName>
        <fullName evidence="2">Phytoene synthase</fullName>
        <ecNumber evidence="2">2.5.1.32</ecNumber>
    </submittedName>
</protein>
<dbReference type="Gene3D" id="1.10.600.10">
    <property type="entry name" value="Farnesyl Diphosphate Synthase"/>
    <property type="match status" value="1"/>
</dbReference>
<dbReference type="InterPro" id="IPR019845">
    <property type="entry name" value="Squalene/phytoene_synthase_CS"/>
</dbReference>
<evidence type="ECO:0000313" key="2">
    <source>
        <dbReference type="EMBL" id="KPQ12600.1"/>
    </source>
</evidence>
<organism evidence="2 4">
    <name type="scientific">Saliniramus fredricksonii</name>
    <dbReference type="NCBI Taxonomy" id="1653334"/>
    <lineage>
        <taxon>Bacteria</taxon>
        <taxon>Pseudomonadati</taxon>
        <taxon>Pseudomonadota</taxon>
        <taxon>Alphaproteobacteria</taxon>
        <taxon>Hyphomicrobiales</taxon>
        <taxon>Salinarimonadaceae</taxon>
        <taxon>Saliniramus</taxon>
    </lineage>
</organism>
<dbReference type="InterPro" id="IPR002060">
    <property type="entry name" value="Squ/phyt_synthse"/>
</dbReference>
<dbReference type="SFLD" id="SFLDG01212">
    <property type="entry name" value="Phytoene_synthase_like"/>
    <property type="match status" value="1"/>
</dbReference>
<keyword evidence="1 2" id="KW-0808">Transferase</keyword>
<dbReference type="EMBL" id="FMBM01000003">
    <property type="protein sequence ID" value="SCC82725.1"/>
    <property type="molecule type" value="Genomic_DNA"/>
</dbReference>
<dbReference type="EC" id="2.5.1.32" evidence="2"/>
<comment type="caution">
    <text evidence="2">The sequence shown here is derived from an EMBL/GenBank/DDBJ whole genome shotgun (WGS) entry which is preliminary data.</text>
</comment>
<dbReference type="SFLD" id="SFLDG01018">
    <property type="entry name" value="Squalene/Phytoene_Synthase_Lik"/>
    <property type="match status" value="1"/>
</dbReference>
<dbReference type="Pfam" id="PF00494">
    <property type="entry name" value="SQS_PSY"/>
    <property type="match status" value="1"/>
</dbReference>
<dbReference type="STRING" id="1653334.GA0071312_3735"/>
<accession>A0A0P7Y5Q8</accession>
<evidence type="ECO:0000313" key="4">
    <source>
        <dbReference type="Proteomes" id="UP000050497"/>
    </source>
</evidence>
<dbReference type="PATRIC" id="fig|1653334.4.peg.1852"/>